<feature type="compositionally biased region" description="Low complexity" evidence="1">
    <location>
        <begin position="164"/>
        <end position="187"/>
    </location>
</feature>
<evidence type="ECO:0000313" key="7">
    <source>
        <dbReference type="EMBL" id="VFR83675.1"/>
    </source>
</evidence>
<name>A0A484T3I9_9ZZZZ</name>
<evidence type="ECO:0000313" key="3">
    <source>
        <dbReference type="EMBL" id="VFR38707.1"/>
    </source>
</evidence>
<sequence>MPPSHRSLRHAFIAGVLIVLAGCATSPTPQSDEQFRQSLAQAETTLAQKGAEPALEQLETIATRNPEKGEPWSYMAKILFDEQRYGEAIVSADEALRRDPQDYVAKSVRAVGGLRVAMQSLADLRADALLAGNARPDAVALASAMRETLGEDILFPDGRKRPPRGNTNTRPRQPTEAPAARPQANEPAPAPAAPPAAPAAAPGRAPDPFGNLLR</sequence>
<dbReference type="InterPro" id="IPR011990">
    <property type="entry name" value="TPR-like_helical_dom_sf"/>
</dbReference>
<accession>A0A484T3I9</accession>
<dbReference type="EMBL" id="CAADIH010000014">
    <property type="protein sequence ID" value="VFR43450.1"/>
    <property type="molecule type" value="Genomic_DNA"/>
</dbReference>
<evidence type="ECO:0000313" key="2">
    <source>
        <dbReference type="EMBL" id="VFR29615.1"/>
    </source>
</evidence>
<dbReference type="PROSITE" id="PS51257">
    <property type="entry name" value="PROKAR_LIPOPROTEIN"/>
    <property type="match status" value="1"/>
</dbReference>
<gene>
    <name evidence="2" type="ORF">ANK1_0731</name>
    <name evidence="5" type="ORF">ANK2_0731</name>
    <name evidence="3" type="ORF">BER1_0857</name>
    <name evidence="4" type="ORF">BER2_0856</name>
    <name evidence="7" type="ORF">ISE1_0690</name>
    <name evidence="6" type="ORF">ISE2_0728</name>
</gene>
<dbReference type="AlphaFoldDB" id="A0A484T3I9"/>
<feature type="compositionally biased region" description="Pro residues" evidence="1">
    <location>
        <begin position="188"/>
        <end position="197"/>
    </location>
</feature>
<proteinExistence type="predicted"/>
<protein>
    <submittedName>
        <fullName evidence="5">FOG: TPR repeat</fullName>
    </submittedName>
</protein>
<dbReference type="EMBL" id="CAADIN010000002">
    <property type="protein sequence ID" value="VFR77621.1"/>
    <property type="molecule type" value="Genomic_DNA"/>
</dbReference>
<evidence type="ECO:0000313" key="4">
    <source>
        <dbReference type="EMBL" id="VFR43450.1"/>
    </source>
</evidence>
<dbReference type="SUPFAM" id="SSF48452">
    <property type="entry name" value="TPR-like"/>
    <property type="match status" value="1"/>
</dbReference>
<dbReference type="Gene3D" id="1.25.40.10">
    <property type="entry name" value="Tetratricopeptide repeat domain"/>
    <property type="match status" value="1"/>
</dbReference>
<dbReference type="EMBL" id="CAADIE010000005">
    <property type="protein sequence ID" value="VFR38707.1"/>
    <property type="molecule type" value="Genomic_DNA"/>
</dbReference>
<feature type="region of interest" description="Disordered" evidence="1">
    <location>
        <begin position="152"/>
        <end position="214"/>
    </location>
</feature>
<evidence type="ECO:0000313" key="5">
    <source>
        <dbReference type="EMBL" id="VFR68737.1"/>
    </source>
</evidence>
<feature type="compositionally biased region" description="Low complexity" evidence="1">
    <location>
        <begin position="198"/>
        <end position="208"/>
    </location>
</feature>
<organism evidence="5">
    <name type="scientific">plant metagenome</name>
    <dbReference type="NCBI Taxonomy" id="1297885"/>
    <lineage>
        <taxon>unclassified sequences</taxon>
        <taxon>metagenomes</taxon>
        <taxon>organismal metagenomes</taxon>
    </lineage>
</organism>
<dbReference type="EMBL" id="CAADIF010000007">
    <property type="protein sequence ID" value="VFR68737.1"/>
    <property type="molecule type" value="Genomic_DNA"/>
</dbReference>
<evidence type="ECO:0000313" key="6">
    <source>
        <dbReference type="EMBL" id="VFR77621.1"/>
    </source>
</evidence>
<reference evidence="5" key="1">
    <citation type="submission" date="2019-03" db="EMBL/GenBank/DDBJ databases">
        <authorList>
            <person name="Danneels B."/>
        </authorList>
    </citation>
    <scope>NUCLEOTIDE SEQUENCE</scope>
</reference>
<evidence type="ECO:0000256" key="1">
    <source>
        <dbReference type="SAM" id="MobiDB-lite"/>
    </source>
</evidence>
<dbReference type="EMBL" id="CAADIM010000025">
    <property type="protein sequence ID" value="VFR83675.1"/>
    <property type="molecule type" value="Genomic_DNA"/>
</dbReference>
<dbReference type="EMBL" id="CAADIA010000005">
    <property type="protein sequence ID" value="VFR29615.1"/>
    <property type="molecule type" value="Genomic_DNA"/>
</dbReference>